<dbReference type="EMBL" id="JAIWYP010000002">
    <property type="protein sequence ID" value="KAH3868642.1"/>
    <property type="molecule type" value="Genomic_DNA"/>
</dbReference>
<feature type="compositionally biased region" description="Polar residues" evidence="1">
    <location>
        <begin position="22"/>
        <end position="48"/>
    </location>
</feature>
<name>A0A9D4M0L6_DREPO</name>
<feature type="compositionally biased region" description="Basic and acidic residues" evidence="1">
    <location>
        <begin position="365"/>
        <end position="374"/>
    </location>
</feature>
<feature type="compositionally biased region" description="Polar residues" evidence="1">
    <location>
        <begin position="60"/>
        <end position="74"/>
    </location>
</feature>
<feature type="region of interest" description="Disordered" evidence="1">
    <location>
        <begin position="16"/>
        <end position="74"/>
    </location>
</feature>
<feature type="compositionally biased region" description="Polar residues" evidence="1">
    <location>
        <begin position="221"/>
        <end position="235"/>
    </location>
</feature>
<keyword evidence="3" id="KW-1185">Reference proteome</keyword>
<evidence type="ECO:0000313" key="2">
    <source>
        <dbReference type="EMBL" id="KAH3868642.1"/>
    </source>
</evidence>
<feature type="compositionally biased region" description="Low complexity" evidence="1">
    <location>
        <begin position="347"/>
        <end position="363"/>
    </location>
</feature>
<feature type="compositionally biased region" description="Polar residues" evidence="1">
    <location>
        <begin position="337"/>
        <end position="346"/>
    </location>
</feature>
<feature type="region of interest" description="Disordered" evidence="1">
    <location>
        <begin position="313"/>
        <end position="385"/>
    </location>
</feature>
<protein>
    <submittedName>
        <fullName evidence="2">Uncharacterized protein</fullName>
    </submittedName>
</protein>
<evidence type="ECO:0000256" key="1">
    <source>
        <dbReference type="SAM" id="MobiDB-lite"/>
    </source>
</evidence>
<proteinExistence type="predicted"/>
<accession>A0A9D4M0L6</accession>
<dbReference type="Proteomes" id="UP000828390">
    <property type="component" value="Unassembled WGS sequence"/>
</dbReference>
<sequence length="532" mass="58511">MYVFDMEAKLRRYRQNLRDDPSSSSTAVHDSSLSMSVLQPTESSNTRYRSVEEEPHASLQLPTLPTSSENVNQSSLPAFHQPRQVAATIADTNIMQPAQLNVKHPTSGDTNTHNKPSPSESLNRSGAAHSRSRGRNKEQDARSTPENLSEAMGGSGKPEKSTRESQSNIETVESCKTLRRDAEIEPVAILQASSRSVGLSGVPRIPSTFSADYPKYPGLSLSRTRNDSYTTSGGTPQEHGVSFDHIPKPSVSSNRTPDGPIVSLNKTPQNPGILSDHSQREIKKLSDYWSRQSPLAESSPRLRSNQKSLFNIKECLGKSSQSTPVRKRSRSHDCPEQTGNLTSENLPESPFPSTSSDSKSPSSRKWPETNHLEDQTTSEALNASVIPKSACTDVIQTPSKTRRRQNGKSSINDNIISCKKGNTYMQCKTSAHLLHGRRLTGLPYSDAKAVGDCSFPNVTRRDITTRTGSRGSYRTEPSPMDLRISDVTEGIPNEMRQQSSDDTFGRRCYRAGRLQTATSVDPGCGRRASHRK</sequence>
<feature type="region of interest" description="Disordered" evidence="1">
    <location>
        <begin position="194"/>
        <end position="279"/>
    </location>
</feature>
<organism evidence="2 3">
    <name type="scientific">Dreissena polymorpha</name>
    <name type="common">Zebra mussel</name>
    <name type="synonym">Mytilus polymorpha</name>
    <dbReference type="NCBI Taxonomy" id="45954"/>
    <lineage>
        <taxon>Eukaryota</taxon>
        <taxon>Metazoa</taxon>
        <taxon>Spiralia</taxon>
        <taxon>Lophotrochozoa</taxon>
        <taxon>Mollusca</taxon>
        <taxon>Bivalvia</taxon>
        <taxon>Autobranchia</taxon>
        <taxon>Heteroconchia</taxon>
        <taxon>Euheterodonta</taxon>
        <taxon>Imparidentia</taxon>
        <taxon>Neoheterodontei</taxon>
        <taxon>Myida</taxon>
        <taxon>Dreissenoidea</taxon>
        <taxon>Dreissenidae</taxon>
        <taxon>Dreissena</taxon>
    </lineage>
</organism>
<dbReference type="AlphaFoldDB" id="A0A9D4M0L6"/>
<evidence type="ECO:0000313" key="3">
    <source>
        <dbReference type="Proteomes" id="UP000828390"/>
    </source>
</evidence>
<gene>
    <name evidence="2" type="ORF">DPMN_031793</name>
</gene>
<feature type="compositionally biased region" description="Polar residues" evidence="1">
    <location>
        <begin position="107"/>
        <end position="123"/>
    </location>
</feature>
<comment type="caution">
    <text evidence="2">The sequence shown here is derived from an EMBL/GenBank/DDBJ whole genome shotgun (WGS) entry which is preliminary data.</text>
</comment>
<feature type="region of interest" description="Disordered" evidence="1">
    <location>
        <begin position="101"/>
        <end position="174"/>
    </location>
</feature>
<reference evidence="2" key="2">
    <citation type="submission" date="2020-11" db="EMBL/GenBank/DDBJ databases">
        <authorList>
            <person name="McCartney M.A."/>
            <person name="Auch B."/>
            <person name="Kono T."/>
            <person name="Mallez S."/>
            <person name="Becker A."/>
            <person name="Gohl D.M."/>
            <person name="Silverstein K.A.T."/>
            <person name="Koren S."/>
            <person name="Bechman K.B."/>
            <person name="Herman A."/>
            <person name="Abrahante J.E."/>
            <person name="Garbe J."/>
        </authorList>
    </citation>
    <scope>NUCLEOTIDE SEQUENCE</scope>
    <source>
        <strain evidence="2">Duluth1</strain>
        <tissue evidence="2">Whole animal</tissue>
    </source>
</reference>
<reference evidence="2" key="1">
    <citation type="journal article" date="2019" name="bioRxiv">
        <title>The Genome of the Zebra Mussel, Dreissena polymorpha: A Resource for Invasive Species Research.</title>
        <authorList>
            <person name="McCartney M.A."/>
            <person name="Auch B."/>
            <person name="Kono T."/>
            <person name="Mallez S."/>
            <person name="Zhang Y."/>
            <person name="Obille A."/>
            <person name="Becker A."/>
            <person name="Abrahante J.E."/>
            <person name="Garbe J."/>
            <person name="Badalamenti J.P."/>
            <person name="Herman A."/>
            <person name="Mangelson H."/>
            <person name="Liachko I."/>
            <person name="Sullivan S."/>
            <person name="Sone E.D."/>
            <person name="Koren S."/>
            <person name="Silverstein K.A.T."/>
            <person name="Beckman K.B."/>
            <person name="Gohl D.M."/>
        </authorList>
    </citation>
    <scope>NUCLEOTIDE SEQUENCE</scope>
    <source>
        <strain evidence="2">Duluth1</strain>
        <tissue evidence="2">Whole animal</tissue>
    </source>
</reference>